<keyword evidence="1" id="KW-0732">Signal</keyword>
<dbReference type="EMBL" id="JAEDAH010000097">
    <property type="protein sequence ID" value="MCA6064980.1"/>
    <property type="molecule type" value="Genomic_DNA"/>
</dbReference>
<dbReference type="Pfam" id="PF19582">
    <property type="entry name" value="AdeT1_2"/>
    <property type="match status" value="1"/>
</dbReference>
<evidence type="ECO:0000256" key="1">
    <source>
        <dbReference type="SAM" id="SignalP"/>
    </source>
</evidence>
<protein>
    <recommendedName>
        <fullName evidence="4">Solute-binding protein family 3/N-terminal domain-containing protein</fullName>
    </recommendedName>
</protein>
<feature type="signal peptide" evidence="1">
    <location>
        <begin position="1"/>
        <end position="21"/>
    </location>
</feature>
<reference evidence="2 3" key="1">
    <citation type="submission" date="2020-12" db="EMBL/GenBank/DDBJ databases">
        <title>Novel Thalassolituus-related marine hydrocarbonoclastic bacteria mediated algae-derived hydrocarbons mineralization in twilight zone of the northern South China Sea.</title>
        <authorList>
            <person name="Dong C."/>
        </authorList>
    </citation>
    <scope>NUCLEOTIDE SEQUENCE [LARGE SCALE GENOMIC DNA]</scope>
    <source>
        <strain evidence="2 3">IMCC1826</strain>
    </source>
</reference>
<feature type="chain" id="PRO_5045247175" description="Solute-binding protein family 3/N-terminal domain-containing protein" evidence="1">
    <location>
        <begin position="22"/>
        <end position="372"/>
    </location>
</feature>
<organism evidence="2 3">
    <name type="scientific">Thalassolituus marinus</name>
    <dbReference type="NCBI Taxonomy" id="671053"/>
    <lineage>
        <taxon>Bacteria</taxon>
        <taxon>Pseudomonadati</taxon>
        <taxon>Pseudomonadota</taxon>
        <taxon>Gammaproteobacteria</taxon>
        <taxon>Oceanospirillales</taxon>
        <taxon>Oceanospirillaceae</taxon>
        <taxon>Thalassolituus</taxon>
    </lineage>
</organism>
<dbReference type="Gene3D" id="3.40.190.170">
    <property type="entry name" value="Bacterial extracellular solute-binding protein, family 7"/>
    <property type="match status" value="1"/>
</dbReference>
<evidence type="ECO:0008006" key="4">
    <source>
        <dbReference type="Google" id="ProtNLM"/>
    </source>
</evidence>
<keyword evidence="3" id="KW-1185">Reference proteome</keyword>
<dbReference type="SUPFAM" id="SSF53850">
    <property type="entry name" value="Periplasmic binding protein-like II"/>
    <property type="match status" value="1"/>
</dbReference>
<accession>A0ABS7ZWM8</accession>
<evidence type="ECO:0000313" key="3">
    <source>
        <dbReference type="Proteomes" id="UP000714380"/>
    </source>
</evidence>
<name>A0ABS7ZWM8_9GAMM</name>
<sequence length="372" mass="41391">MKGILSLLLVSLTLLAPVTQAADDLSDRKKERRRATVMGQHLPLEKRIRALRQLYGDQLEGGKIVRSFCVWDMLGKSGPVYATVEDQTLRSLHYGLQLTVVPYQTESELINDLKNGTCDAALMSGSRALEFNRFAGTVEALGAVPDTNHLQTLIQVMASPKMADRLEGNGYVVMGVASLGENYLFARSEDISGPGSLSGKTIAVPQHDQSLQTLGKQLKAVVSGGEQLGIVQQFVSGQSDSMLAPLVAFYAAGAGQAGEEVKILNYPLSQSTIQLIGRQERFPTELAQMLREDFLFKFPQYVKRLEKERTNIRASLWRDMAQLDQSAFEQRMQKLRLYMRDRGDYDASMLKLARKVRCKTDPQRTECVNPVE</sequence>
<dbReference type="InterPro" id="IPR038404">
    <property type="entry name" value="TRAP_DctP_sf"/>
</dbReference>
<dbReference type="RefSeq" id="WP_225676478.1">
    <property type="nucleotide sequence ID" value="NZ_JAEDAH010000097.1"/>
</dbReference>
<comment type="caution">
    <text evidence="2">The sequence shown here is derived from an EMBL/GenBank/DDBJ whole genome shotgun (WGS) entry which is preliminary data.</text>
</comment>
<evidence type="ECO:0000313" key="2">
    <source>
        <dbReference type="EMBL" id="MCA6064980.1"/>
    </source>
</evidence>
<dbReference type="InterPro" id="IPR045758">
    <property type="entry name" value="AdeT1/2"/>
</dbReference>
<proteinExistence type="predicted"/>
<gene>
    <name evidence="2" type="ORF">I9W95_15335</name>
</gene>
<dbReference type="Proteomes" id="UP000714380">
    <property type="component" value="Unassembled WGS sequence"/>
</dbReference>